<evidence type="ECO:0000313" key="2">
    <source>
        <dbReference type="EMBL" id="ETW18215.1"/>
    </source>
</evidence>
<dbReference type="AlphaFoldDB" id="A0A024V7R3"/>
<organism evidence="2 3">
    <name type="scientific">Plasmodium falciparum Vietnam Oak-Knoll</name>
    <name type="common">FVO</name>
    <dbReference type="NCBI Taxonomy" id="1036723"/>
    <lineage>
        <taxon>Eukaryota</taxon>
        <taxon>Sar</taxon>
        <taxon>Alveolata</taxon>
        <taxon>Apicomplexa</taxon>
        <taxon>Aconoidasida</taxon>
        <taxon>Haemosporida</taxon>
        <taxon>Plasmodiidae</taxon>
        <taxon>Plasmodium</taxon>
        <taxon>Plasmodium (Laverania)</taxon>
    </lineage>
</organism>
<keyword evidence="1" id="KW-1133">Transmembrane helix</keyword>
<accession>A0A024V7R3</accession>
<keyword evidence="1" id="KW-0472">Membrane</keyword>
<evidence type="ECO:0000256" key="1">
    <source>
        <dbReference type="SAM" id="Phobius"/>
    </source>
</evidence>
<feature type="transmembrane region" description="Helical" evidence="1">
    <location>
        <begin position="13"/>
        <end position="37"/>
    </location>
</feature>
<keyword evidence="1" id="KW-0812">Transmembrane</keyword>
<reference evidence="2 3" key="2">
    <citation type="submission" date="2013-02" db="EMBL/GenBank/DDBJ databases">
        <title>The Genome Sequence of Plasmodium falciparum Vietnam Oak-Knoll (FVO).</title>
        <authorList>
            <consortium name="The Broad Institute Genome Sequencing Platform"/>
            <consortium name="The Broad Institute Genome Sequencing Center for Infectious Disease"/>
            <person name="Neafsey D."/>
            <person name="Cheeseman I."/>
            <person name="Volkman S."/>
            <person name="Adams J."/>
            <person name="Walker B."/>
            <person name="Young S.K."/>
            <person name="Zeng Q."/>
            <person name="Gargeya S."/>
            <person name="Fitzgerald M."/>
            <person name="Haas B."/>
            <person name="Abouelleil A."/>
            <person name="Alvarado L."/>
            <person name="Arachchi H.M."/>
            <person name="Berlin A.M."/>
            <person name="Chapman S.B."/>
            <person name="Dewar J."/>
            <person name="Goldberg J."/>
            <person name="Griggs A."/>
            <person name="Gujja S."/>
            <person name="Hansen M."/>
            <person name="Howarth C."/>
            <person name="Imamovic A."/>
            <person name="Larimer J."/>
            <person name="McCowan C."/>
            <person name="Murphy C."/>
            <person name="Neiman D."/>
            <person name="Pearson M."/>
            <person name="Priest M."/>
            <person name="Roberts A."/>
            <person name="Saif S."/>
            <person name="Shea T."/>
            <person name="Sisk P."/>
            <person name="Sykes S."/>
            <person name="Wortman J."/>
            <person name="Nusbaum C."/>
            <person name="Birren B."/>
        </authorList>
    </citation>
    <scope>NUCLEOTIDE SEQUENCE [LARGE SCALE GENOMIC DNA]</scope>
    <source>
        <strain evidence="3">Vietnam Oak-Knoll (FVO)</strain>
    </source>
</reference>
<proteinExistence type="predicted"/>
<gene>
    <name evidence="2" type="ORF">PFFVO_02731</name>
</gene>
<protein>
    <submittedName>
        <fullName evidence="2">Uncharacterized protein</fullName>
    </submittedName>
</protein>
<dbReference type="EMBL" id="KI925079">
    <property type="protein sequence ID" value="ETW18215.1"/>
    <property type="molecule type" value="Genomic_DNA"/>
</dbReference>
<name>A0A024V7R3_PLAFA</name>
<dbReference type="Proteomes" id="UP000030690">
    <property type="component" value="Unassembled WGS sequence"/>
</dbReference>
<sequence>MFWNYNFFLKNCFILSFHILIIFGISTFLNLLPTFNVKGDIKSKKKRKKEKKKKEKMKKHISEKFSKGLCCLFDILLRNLIYNLYYAFDQIKENNYIRNVENEKTKKQICIKNLDKSKKNIEKCINLSLTVLRIMQGNKNYFIQHILDNYASIKSINVEKKNKNKFDDSHLMYNMYKYSFPLKEAYKNSFFYDINMDEEKQIFIKNRHIKAYTNQFNIIDTFIDKHKKYSKEDLINELNNLLHIHYLNDSTMDRENIKKENPKTKDNLIDDDLVTNDLFSEYFNNCKKSNKLNILIKEVNLNSLKNFHNILYKNINFIRTFNEIKDDENSDMKNIELAEIFHM</sequence>
<evidence type="ECO:0000313" key="3">
    <source>
        <dbReference type="Proteomes" id="UP000030690"/>
    </source>
</evidence>
<reference evidence="2 3" key="1">
    <citation type="submission" date="2013-02" db="EMBL/GenBank/DDBJ databases">
        <title>The Genome Annotation of Plasmodium falciparum Vietnam Oak-Knoll (FVO).</title>
        <authorList>
            <consortium name="The Broad Institute Genome Sequencing Platform"/>
            <consortium name="The Broad Institute Genome Sequencing Center for Infectious Disease"/>
            <person name="Neafsey D."/>
            <person name="Hoffman S."/>
            <person name="Volkman S."/>
            <person name="Rosenthal P."/>
            <person name="Walker B."/>
            <person name="Young S.K."/>
            <person name="Zeng Q."/>
            <person name="Gargeya S."/>
            <person name="Fitzgerald M."/>
            <person name="Haas B."/>
            <person name="Abouelleil A."/>
            <person name="Allen A.W."/>
            <person name="Alvarado L."/>
            <person name="Arachchi H.M."/>
            <person name="Berlin A.M."/>
            <person name="Chapman S.B."/>
            <person name="Gainer-Dewar J."/>
            <person name="Goldberg J."/>
            <person name="Griggs A."/>
            <person name="Gujja S."/>
            <person name="Hansen M."/>
            <person name="Howarth C."/>
            <person name="Imamovic A."/>
            <person name="Ireland A."/>
            <person name="Larimer J."/>
            <person name="McCowan C."/>
            <person name="Murphy C."/>
            <person name="Pearson M."/>
            <person name="Poon T.W."/>
            <person name="Priest M."/>
            <person name="Roberts A."/>
            <person name="Saif S."/>
            <person name="Shea T."/>
            <person name="Sisk P."/>
            <person name="Sykes S."/>
            <person name="Wortman J."/>
            <person name="Nusbaum C."/>
            <person name="Birren B."/>
        </authorList>
    </citation>
    <scope>NUCLEOTIDE SEQUENCE [LARGE SCALE GENOMIC DNA]</scope>
    <source>
        <strain evidence="3">Vietnam Oak-Knoll (FVO)</strain>
    </source>
</reference>
<dbReference type="OrthoDB" id="369686at2759"/>